<dbReference type="RefSeq" id="WP_198827522.1">
    <property type="nucleotide sequence ID" value="NZ_CP066308.1"/>
</dbReference>
<dbReference type="AlphaFoldDB" id="A0A7T5EJZ4"/>
<dbReference type="EMBL" id="CP066308">
    <property type="protein sequence ID" value="QQE73926.1"/>
    <property type="molecule type" value="Genomic_DNA"/>
</dbReference>
<feature type="transmembrane region" description="Helical" evidence="1">
    <location>
        <begin position="57"/>
        <end position="78"/>
    </location>
</feature>
<evidence type="ECO:0000313" key="4">
    <source>
        <dbReference type="Proteomes" id="UP000595847"/>
    </source>
</evidence>
<keyword evidence="1" id="KW-0812">Transmembrane</keyword>
<dbReference type="EMBL" id="CP073708">
    <property type="protein sequence ID" value="QUO41010.1"/>
    <property type="molecule type" value="Genomic_DNA"/>
</dbReference>
<evidence type="ECO:0000313" key="5">
    <source>
        <dbReference type="Proteomes" id="UP000677234"/>
    </source>
</evidence>
<organism evidence="2 4">
    <name type="scientific">Brevibacillus composti</name>
    <dbReference type="NCBI Taxonomy" id="2796470"/>
    <lineage>
        <taxon>Bacteria</taxon>
        <taxon>Bacillati</taxon>
        <taxon>Bacillota</taxon>
        <taxon>Bacilli</taxon>
        <taxon>Bacillales</taxon>
        <taxon>Paenibacillaceae</taxon>
        <taxon>Brevibacillus</taxon>
    </lineage>
</organism>
<dbReference type="Pfam" id="PF10710">
    <property type="entry name" value="DUF2512"/>
    <property type="match status" value="1"/>
</dbReference>
<dbReference type="Proteomes" id="UP000595847">
    <property type="component" value="Chromosome"/>
</dbReference>
<keyword evidence="1" id="KW-1133">Transmembrane helix</keyword>
<evidence type="ECO:0000313" key="2">
    <source>
        <dbReference type="EMBL" id="QQE73926.1"/>
    </source>
</evidence>
<dbReference type="InterPro" id="IPR019649">
    <property type="entry name" value="DUF2512"/>
</dbReference>
<proteinExistence type="predicted"/>
<keyword evidence="5" id="KW-1185">Reference proteome</keyword>
<accession>A0A7T5EJZ4</accession>
<keyword evidence="1" id="KW-0472">Membrane</keyword>
<feature type="transmembrane region" description="Helical" evidence="1">
    <location>
        <begin position="30"/>
        <end position="50"/>
    </location>
</feature>
<evidence type="ECO:0000256" key="1">
    <source>
        <dbReference type="SAM" id="Phobius"/>
    </source>
</evidence>
<sequence>MDGLLVKLIAGPLLVILADALFPEVNYASLYQSIGVGLVIAIAGHLLELLLLRRGTLWMSTALDLIAAFLIVWLSGILFADARVTPIGAGFAAILVGVAEHLQHIRLIKSGRTEKG</sequence>
<dbReference type="KEGG" id="bcop:JD108_19015"/>
<gene>
    <name evidence="2" type="ORF">JD108_19015</name>
    <name evidence="3" type="ORF">KDJ56_18950</name>
</gene>
<protein>
    <submittedName>
        <fullName evidence="2">DUF2512 family protein</fullName>
    </submittedName>
</protein>
<name>A0A7T5EJZ4_9BACL</name>
<reference evidence="3" key="2">
    <citation type="submission" date="2021-04" db="EMBL/GenBank/DDBJ databases">
        <title>Brevibacillus composti FJAT-54423, complete genome.</title>
        <authorList>
            <person name="Tang R."/>
        </authorList>
    </citation>
    <scope>NUCLEOTIDE SEQUENCE</scope>
    <source>
        <strain evidence="3">FJAT-54424</strain>
    </source>
</reference>
<evidence type="ECO:0000313" key="3">
    <source>
        <dbReference type="EMBL" id="QUO41010.1"/>
    </source>
</evidence>
<reference evidence="2 4" key="1">
    <citation type="submission" date="2020-12" db="EMBL/GenBank/DDBJ databases">
        <title>strain FJAT-54423T represents a novel species of the genus Brevibacillus.</title>
        <authorList>
            <person name="Tang R."/>
        </authorList>
    </citation>
    <scope>NUCLEOTIDE SEQUENCE [LARGE SCALE GENOMIC DNA]</scope>
    <source>
        <strain evidence="2 4">FJAT-54423</strain>
    </source>
</reference>
<feature type="transmembrane region" description="Helical" evidence="1">
    <location>
        <begin position="84"/>
        <end position="102"/>
    </location>
</feature>
<dbReference type="Proteomes" id="UP000677234">
    <property type="component" value="Chromosome"/>
</dbReference>